<accession>A0A1M7DWR8</accession>
<dbReference type="GO" id="GO:1990281">
    <property type="term" value="C:efflux pump complex"/>
    <property type="evidence" value="ECO:0007669"/>
    <property type="project" value="TreeGrafter"/>
</dbReference>
<keyword evidence="4" id="KW-1185">Reference proteome</keyword>
<dbReference type="Gene3D" id="2.40.420.20">
    <property type="match status" value="1"/>
</dbReference>
<dbReference type="Gene3D" id="2.40.30.170">
    <property type="match status" value="1"/>
</dbReference>
<dbReference type="Pfam" id="PF25967">
    <property type="entry name" value="RND-MFP_C"/>
    <property type="match status" value="1"/>
</dbReference>
<dbReference type="STRING" id="337701.SAMN05444398_10687"/>
<proteinExistence type="predicted"/>
<dbReference type="InterPro" id="IPR058627">
    <property type="entry name" value="MdtA-like_C"/>
</dbReference>
<keyword evidence="1" id="KW-0175">Coiled coil</keyword>
<dbReference type="Gene3D" id="2.40.50.100">
    <property type="match status" value="1"/>
</dbReference>
<feature type="coiled-coil region" evidence="1">
    <location>
        <begin position="109"/>
        <end position="136"/>
    </location>
</feature>
<feature type="coiled-coil region" evidence="1">
    <location>
        <begin position="168"/>
        <end position="216"/>
    </location>
</feature>
<evidence type="ECO:0000313" key="4">
    <source>
        <dbReference type="Proteomes" id="UP000183974"/>
    </source>
</evidence>
<feature type="domain" description="Multidrug resistance protein MdtA-like C-terminal permuted SH3" evidence="2">
    <location>
        <begin position="369"/>
        <end position="419"/>
    </location>
</feature>
<dbReference type="PANTHER" id="PTHR30469">
    <property type="entry name" value="MULTIDRUG RESISTANCE PROTEIN MDTA"/>
    <property type="match status" value="1"/>
</dbReference>
<dbReference type="GO" id="GO:0015562">
    <property type="term" value="F:efflux transmembrane transporter activity"/>
    <property type="evidence" value="ECO:0007669"/>
    <property type="project" value="TreeGrafter"/>
</dbReference>
<dbReference type="Proteomes" id="UP000183974">
    <property type="component" value="Unassembled WGS sequence"/>
</dbReference>
<evidence type="ECO:0000259" key="2">
    <source>
        <dbReference type="Pfam" id="PF25967"/>
    </source>
</evidence>
<dbReference type="EMBL" id="FRBR01000006">
    <property type="protein sequence ID" value="SHL83952.1"/>
    <property type="molecule type" value="Genomic_DNA"/>
</dbReference>
<dbReference type="AlphaFoldDB" id="A0A1M7DWR8"/>
<sequence>MKFRRPLKILPPLAIGIGVALWLMSGAEPPQRSAHQERSVTARTMTVKTTPLAPVVRGFGTVRAAQSWQAVAEVSGAITFRHPDLETGNVIPAGTRVLEIDPSRYETALQEAQADLNALKAENEQIDIEAANTNNILTIEAERLALATADLNRVRTLTEQGATSQARLDEQERITLQLRRTVQELENNLALVPVQKARLDARIARTEATLDRAERDLNMTSIVTPFNLRVGTVHVERYQFVTSGQSLVAADGIARAEITAHLPIDSFPRLMGAAANAGVQFDADHLPQVLERISAELKLISNPGQVRNGRVLRIENALDPQARSVPVVIAVDDPYKGARPPAHLPLVPNMYVEVILTAPPGNPRIALPVQAVHQGDTVYLRNTDGRLELRNVTVGWRQADLAIIEDGLTTGEEVIVDDIVPALPGLRIVPAETGE</sequence>
<organism evidence="3 4">
    <name type="scientific">Roseovarius pacificus</name>
    <dbReference type="NCBI Taxonomy" id="337701"/>
    <lineage>
        <taxon>Bacteria</taxon>
        <taxon>Pseudomonadati</taxon>
        <taxon>Pseudomonadota</taxon>
        <taxon>Alphaproteobacteria</taxon>
        <taxon>Rhodobacterales</taxon>
        <taxon>Roseobacteraceae</taxon>
        <taxon>Roseovarius</taxon>
    </lineage>
</organism>
<gene>
    <name evidence="3" type="ORF">SAMN05444398_10687</name>
</gene>
<dbReference type="RefSeq" id="WP_073035009.1">
    <property type="nucleotide sequence ID" value="NZ_BMLR01000006.1"/>
</dbReference>
<dbReference type="PANTHER" id="PTHR30469:SF36">
    <property type="entry name" value="BLL3903 PROTEIN"/>
    <property type="match status" value="1"/>
</dbReference>
<evidence type="ECO:0000313" key="3">
    <source>
        <dbReference type="EMBL" id="SHL83952.1"/>
    </source>
</evidence>
<protein>
    <submittedName>
        <fullName evidence="3">Multidrug resistance efflux pump</fullName>
    </submittedName>
</protein>
<evidence type="ECO:0000256" key="1">
    <source>
        <dbReference type="SAM" id="Coils"/>
    </source>
</evidence>
<name>A0A1M7DWR8_9RHOB</name>
<dbReference type="OrthoDB" id="7811737at2"/>
<reference evidence="3 4" key="1">
    <citation type="submission" date="2016-11" db="EMBL/GenBank/DDBJ databases">
        <authorList>
            <person name="Jaros S."/>
            <person name="Januszkiewicz K."/>
            <person name="Wedrychowicz H."/>
        </authorList>
    </citation>
    <scope>NUCLEOTIDE SEQUENCE [LARGE SCALE GENOMIC DNA]</scope>
    <source>
        <strain evidence="3 4">DSM 29589</strain>
    </source>
</reference>
<dbReference type="Gene3D" id="1.10.287.470">
    <property type="entry name" value="Helix hairpin bin"/>
    <property type="match status" value="1"/>
</dbReference>
<dbReference type="SUPFAM" id="SSF111369">
    <property type="entry name" value="HlyD-like secretion proteins"/>
    <property type="match status" value="1"/>
</dbReference>